<dbReference type="GO" id="GO:0005789">
    <property type="term" value="C:endoplasmic reticulum membrane"/>
    <property type="evidence" value="ECO:0007669"/>
    <property type="project" value="UniProtKB-SubCell"/>
</dbReference>
<reference evidence="16 17" key="1">
    <citation type="submission" date="2024-02" db="UniProtKB">
        <authorList>
            <consortium name="WormBaseParasite"/>
        </authorList>
    </citation>
    <scope>IDENTIFICATION</scope>
</reference>
<dbReference type="GO" id="GO:0008395">
    <property type="term" value="F:steroid hydroxylase activity"/>
    <property type="evidence" value="ECO:0007669"/>
    <property type="project" value="TreeGrafter"/>
</dbReference>
<dbReference type="GO" id="GO:0006082">
    <property type="term" value="P:organic acid metabolic process"/>
    <property type="evidence" value="ECO:0007669"/>
    <property type="project" value="TreeGrafter"/>
</dbReference>
<keyword evidence="11" id="KW-0503">Monooxygenase</keyword>
<evidence type="ECO:0008006" key="18">
    <source>
        <dbReference type="Google" id="ProtNLM"/>
    </source>
</evidence>
<comment type="subcellular location">
    <subcellularLocation>
        <location evidence="3">Endoplasmic reticulum membrane</location>
        <topology evidence="3">Peripheral membrane protein</topology>
    </subcellularLocation>
    <subcellularLocation>
        <location evidence="2">Microsome membrane</location>
        <topology evidence="2">Peripheral membrane protein</topology>
    </subcellularLocation>
</comment>
<evidence type="ECO:0000256" key="14">
    <source>
        <dbReference type="SAM" id="SignalP"/>
    </source>
</evidence>
<evidence type="ECO:0000256" key="11">
    <source>
        <dbReference type="ARBA" id="ARBA00023033"/>
    </source>
</evidence>
<feature type="chain" id="PRO_5041856435" description="Cytochrome P450" evidence="14">
    <location>
        <begin position="24"/>
        <end position="500"/>
    </location>
</feature>
<evidence type="ECO:0000256" key="13">
    <source>
        <dbReference type="PIRSR" id="PIRSR602401-1"/>
    </source>
</evidence>
<dbReference type="PRINTS" id="PR00385">
    <property type="entry name" value="P450"/>
</dbReference>
<dbReference type="WBParaSite" id="MBELARI_LOCUS13773">
    <property type="protein sequence ID" value="MBELARI_LOCUS13773"/>
    <property type="gene ID" value="MBELARI_LOCUS13773"/>
</dbReference>
<dbReference type="GO" id="GO:0006805">
    <property type="term" value="P:xenobiotic metabolic process"/>
    <property type="evidence" value="ECO:0007669"/>
    <property type="project" value="TreeGrafter"/>
</dbReference>
<keyword evidence="5 13" id="KW-0349">Heme</keyword>
<evidence type="ECO:0000256" key="7">
    <source>
        <dbReference type="ARBA" id="ARBA00022824"/>
    </source>
</evidence>
<evidence type="ECO:0000256" key="12">
    <source>
        <dbReference type="ARBA" id="ARBA00023136"/>
    </source>
</evidence>
<dbReference type="GO" id="GO:0016712">
    <property type="term" value="F:oxidoreductase activity, acting on paired donors, with incorporation or reduction of molecular oxygen, reduced flavin or flavoprotein as one donor, and incorporation of one atom of oxygen"/>
    <property type="evidence" value="ECO:0007669"/>
    <property type="project" value="TreeGrafter"/>
</dbReference>
<keyword evidence="6 13" id="KW-0479">Metal-binding</keyword>
<sequence length="500" mass="58116">MLLIVFILLAWILWSILVKTSVGKNGKLQMPPSPRGQLPILGHLWRFDPTRPFRTIDKWAKELGDVITVYFGSTPVIVLSRQRVIREAFLKEGENFSGRPSLFVHESCWGKGHVISDGPRNSLLRRHLLAILRSKCRGVDSIQELVTVEIKRMHEYIEKQMGKNDYADIFLEDTVFYVVGNVLTQLVLGRRHEHGSIEFRESARWLDETTRLMEKSSALTFLPWLRHLPGGGLGYAEMKTQAKRVQDLMREDIHDRRRSGEYKDPSRTDLTSVFMRKIDEEMVGNEDLFSDEMLVRLMTEMFFAGIQTECNTFGWAFLYFLFYPEVQRECRQQILEALDSSEEILWNEKDRIPYLEATVAEVQRLANIAPFSMPHKNHEETTLDGYRIPAGSLIFMNLYTTLLDDHVFENAKEFRPERFLNGLRLDRARMAASMPYGIGPRMCMGESIARLELFCVIGSLLRTYSFEQTPGEKYSLDQKMELTIHPSKYRIRVRKLARTD</sequence>
<protein>
    <recommendedName>
        <fullName evidence="18">Cytochrome P450</fullName>
    </recommendedName>
</protein>
<evidence type="ECO:0000256" key="8">
    <source>
        <dbReference type="ARBA" id="ARBA00022848"/>
    </source>
</evidence>
<comment type="cofactor">
    <cofactor evidence="1 13">
        <name>heme</name>
        <dbReference type="ChEBI" id="CHEBI:30413"/>
    </cofactor>
</comment>
<feature type="signal peptide" evidence="14">
    <location>
        <begin position="1"/>
        <end position="23"/>
    </location>
</feature>
<organism evidence="15 17">
    <name type="scientific">Mesorhabditis belari</name>
    <dbReference type="NCBI Taxonomy" id="2138241"/>
    <lineage>
        <taxon>Eukaryota</taxon>
        <taxon>Metazoa</taxon>
        <taxon>Ecdysozoa</taxon>
        <taxon>Nematoda</taxon>
        <taxon>Chromadorea</taxon>
        <taxon>Rhabditida</taxon>
        <taxon>Rhabditina</taxon>
        <taxon>Rhabditomorpha</taxon>
        <taxon>Rhabditoidea</taxon>
        <taxon>Rhabditidae</taxon>
        <taxon>Mesorhabditinae</taxon>
        <taxon>Mesorhabditis</taxon>
    </lineage>
</organism>
<dbReference type="FunFam" id="1.10.630.10:FF:000238">
    <property type="entry name" value="Cytochrome P450 2A6"/>
    <property type="match status" value="1"/>
</dbReference>
<keyword evidence="14" id="KW-0732">Signal</keyword>
<evidence type="ECO:0000256" key="10">
    <source>
        <dbReference type="ARBA" id="ARBA00023004"/>
    </source>
</evidence>
<dbReference type="WBParaSite" id="MBELARI_LOCUS20385">
    <property type="protein sequence ID" value="MBELARI_LOCUS20385"/>
    <property type="gene ID" value="MBELARI_LOCUS20385"/>
</dbReference>
<dbReference type="Pfam" id="PF00067">
    <property type="entry name" value="p450"/>
    <property type="match status" value="1"/>
</dbReference>
<dbReference type="PRINTS" id="PR00463">
    <property type="entry name" value="EP450I"/>
</dbReference>
<keyword evidence="7" id="KW-0256">Endoplasmic reticulum</keyword>
<evidence type="ECO:0000313" key="16">
    <source>
        <dbReference type="WBParaSite" id="MBELARI_LOCUS13773"/>
    </source>
</evidence>
<dbReference type="InterPro" id="IPR002401">
    <property type="entry name" value="Cyt_P450_E_grp-I"/>
</dbReference>
<dbReference type="Proteomes" id="UP000887575">
    <property type="component" value="Unassembled WGS sequence"/>
</dbReference>
<dbReference type="PANTHER" id="PTHR24300:SF403">
    <property type="entry name" value="CYTOCHROME P450 306A1"/>
    <property type="match status" value="1"/>
</dbReference>
<keyword evidence="10 13" id="KW-0408">Iron</keyword>
<dbReference type="PANTHER" id="PTHR24300">
    <property type="entry name" value="CYTOCHROME P450 508A4-RELATED"/>
    <property type="match status" value="1"/>
</dbReference>
<dbReference type="Gene3D" id="1.10.630.10">
    <property type="entry name" value="Cytochrome P450"/>
    <property type="match status" value="1"/>
</dbReference>
<dbReference type="InterPro" id="IPR001128">
    <property type="entry name" value="Cyt_P450"/>
</dbReference>
<keyword evidence="15" id="KW-1185">Reference proteome</keyword>
<evidence type="ECO:0000256" key="6">
    <source>
        <dbReference type="ARBA" id="ARBA00022723"/>
    </source>
</evidence>
<comment type="similarity">
    <text evidence="4">Belongs to the cytochrome P450 family.</text>
</comment>
<dbReference type="GO" id="GO:0020037">
    <property type="term" value="F:heme binding"/>
    <property type="evidence" value="ECO:0007669"/>
    <property type="project" value="InterPro"/>
</dbReference>
<evidence type="ECO:0000256" key="9">
    <source>
        <dbReference type="ARBA" id="ARBA00023002"/>
    </source>
</evidence>
<dbReference type="AlphaFoldDB" id="A0AAF3F1I6"/>
<name>A0AAF3F1I6_9BILA</name>
<dbReference type="GO" id="GO:0005506">
    <property type="term" value="F:iron ion binding"/>
    <property type="evidence" value="ECO:0007669"/>
    <property type="project" value="InterPro"/>
</dbReference>
<dbReference type="SUPFAM" id="SSF48264">
    <property type="entry name" value="Cytochrome P450"/>
    <property type="match status" value="1"/>
</dbReference>
<keyword evidence="12" id="KW-0472">Membrane</keyword>
<evidence type="ECO:0000256" key="2">
    <source>
        <dbReference type="ARBA" id="ARBA00004174"/>
    </source>
</evidence>
<dbReference type="InterPro" id="IPR036396">
    <property type="entry name" value="Cyt_P450_sf"/>
</dbReference>
<evidence type="ECO:0000256" key="4">
    <source>
        <dbReference type="ARBA" id="ARBA00010617"/>
    </source>
</evidence>
<evidence type="ECO:0000313" key="15">
    <source>
        <dbReference type="Proteomes" id="UP000887575"/>
    </source>
</evidence>
<evidence type="ECO:0000256" key="1">
    <source>
        <dbReference type="ARBA" id="ARBA00001971"/>
    </source>
</evidence>
<keyword evidence="8" id="KW-0492">Microsome</keyword>
<proteinExistence type="inferred from homology"/>
<evidence type="ECO:0000256" key="5">
    <source>
        <dbReference type="ARBA" id="ARBA00022617"/>
    </source>
</evidence>
<dbReference type="InterPro" id="IPR050182">
    <property type="entry name" value="Cytochrome_P450_fam2"/>
</dbReference>
<evidence type="ECO:0000256" key="3">
    <source>
        <dbReference type="ARBA" id="ARBA00004406"/>
    </source>
</evidence>
<feature type="binding site" description="axial binding residue" evidence="13">
    <location>
        <position position="443"/>
    </location>
    <ligand>
        <name>heme</name>
        <dbReference type="ChEBI" id="CHEBI:30413"/>
    </ligand>
    <ligandPart>
        <name>Fe</name>
        <dbReference type="ChEBI" id="CHEBI:18248"/>
    </ligandPart>
</feature>
<keyword evidence="9" id="KW-0560">Oxidoreductase</keyword>
<accession>A0AAF3F1I6</accession>
<evidence type="ECO:0000313" key="17">
    <source>
        <dbReference type="WBParaSite" id="MBELARI_LOCUS20385"/>
    </source>
</evidence>